<dbReference type="EMBL" id="MUHY01000001">
    <property type="protein sequence ID" value="PSB91929.1"/>
    <property type="molecule type" value="Genomic_DNA"/>
</dbReference>
<dbReference type="Proteomes" id="UP000242660">
    <property type="component" value="Unassembled WGS sequence"/>
</dbReference>
<reference evidence="1 2" key="1">
    <citation type="journal article" date="2017" name="Front. Microbiol.">
        <title>Genome of Ca. Pandoraea novymonadis, an Endosymbiotic Bacterium of the Trypanosomatid Novymonas esmeraldas.</title>
        <authorList>
            <person name="Kostygov A.Y."/>
            <person name="Butenko A."/>
            <person name="Nenarokova A."/>
            <person name="Tashyreva D."/>
            <person name="Flegontov P."/>
            <person name="Lukes J."/>
            <person name="Yurchenko V."/>
        </authorList>
    </citation>
    <scope>NUCLEOTIDE SEQUENCE [LARGE SCALE GENOMIC DNA]</scope>
    <source>
        <strain evidence="1 2">E262</strain>
    </source>
</reference>
<name>A0ABX5FDX5_9BURK</name>
<comment type="caution">
    <text evidence="1">The sequence shown here is derived from an EMBL/GenBank/DDBJ whole genome shotgun (WGS) entry which is preliminary data.</text>
</comment>
<accession>A0ABX5FDX5</accession>
<evidence type="ECO:0000313" key="1">
    <source>
        <dbReference type="EMBL" id="PSB91929.1"/>
    </source>
</evidence>
<proteinExistence type="predicted"/>
<sequence>MRLCGHISMMQRGLIDAVLCVDFFFTAVIRISNEALLINFELPFR</sequence>
<evidence type="ECO:0000313" key="2">
    <source>
        <dbReference type="Proteomes" id="UP000242660"/>
    </source>
</evidence>
<keyword evidence="2" id="KW-1185">Reference proteome</keyword>
<gene>
    <name evidence="1" type="ORF">BZL35_00149</name>
</gene>
<protein>
    <submittedName>
        <fullName evidence="1">Uncharacterized protein</fullName>
    </submittedName>
</protein>
<organism evidence="1 2">
    <name type="scientific">Candidatus Pandoraea novymonadis</name>
    <dbReference type="NCBI Taxonomy" id="1808959"/>
    <lineage>
        <taxon>Bacteria</taxon>
        <taxon>Pseudomonadati</taxon>
        <taxon>Pseudomonadota</taxon>
        <taxon>Betaproteobacteria</taxon>
        <taxon>Burkholderiales</taxon>
        <taxon>Burkholderiaceae</taxon>
        <taxon>Pandoraea</taxon>
    </lineage>
</organism>